<evidence type="ECO:0000256" key="2">
    <source>
        <dbReference type="ARBA" id="ARBA00022723"/>
    </source>
</evidence>
<dbReference type="Gene3D" id="1.25.10.10">
    <property type="entry name" value="Leucine-rich Repeat Variant"/>
    <property type="match status" value="1"/>
</dbReference>
<dbReference type="InterPro" id="IPR017850">
    <property type="entry name" value="Alkaline_phosphatase_core_sf"/>
</dbReference>
<keyword evidence="2" id="KW-0479">Metal-binding</keyword>
<dbReference type="AlphaFoldDB" id="A0A1H6T7L6"/>
<dbReference type="Gene3D" id="3.40.720.10">
    <property type="entry name" value="Alkaline Phosphatase, subunit A"/>
    <property type="match status" value="1"/>
</dbReference>
<dbReference type="InterPro" id="IPR000917">
    <property type="entry name" value="Sulfatase_N"/>
</dbReference>
<gene>
    <name evidence="6" type="ORF">SAMN05192553_10167</name>
</gene>
<dbReference type="Pfam" id="PF13646">
    <property type="entry name" value="HEAT_2"/>
    <property type="match status" value="1"/>
</dbReference>
<evidence type="ECO:0000256" key="3">
    <source>
        <dbReference type="ARBA" id="ARBA00022801"/>
    </source>
</evidence>
<dbReference type="PANTHER" id="PTHR42693">
    <property type="entry name" value="ARYLSULFATASE FAMILY MEMBER"/>
    <property type="match status" value="1"/>
</dbReference>
<keyword evidence="7" id="KW-1185">Reference proteome</keyword>
<organism evidence="6 7">
    <name type="scientific">Cyclobacterium xiamenense</name>
    <dbReference type="NCBI Taxonomy" id="1297121"/>
    <lineage>
        <taxon>Bacteria</taxon>
        <taxon>Pseudomonadati</taxon>
        <taxon>Bacteroidota</taxon>
        <taxon>Cytophagia</taxon>
        <taxon>Cytophagales</taxon>
        <taxon>Cyclobacteriaceae</taxon>
        <taxon>Cyclobacterium</taxon>
    </lineage>
</organism>
<accession>A0A1H6T7L6</accession>
<dbReference type="EMBL" id="FNZH01000001">
    <property type="protein sequence ID" value="SEI74154.1"/>
    <property type="molecule type" value="Genomic_DNA"/>
</dbReference>
<keyword evidence="3" id="KW-0378">Hydrolase</keyword>
<dbReference type="STRING" id="1416801.SAMN05192553_10167"/>
<dbReference type="CDD" id="cd16027">
    <property type="entry name" value="SGSH"/>
    <property type="match status" value="1"/>
</dbReference>
<dbReference type="InterPro" id="IPR011989">
    <property type="entry name" value="ARM-like"/>
</dbReference>
<evidence type="ECO:0000256" key="1">
    <source>
        <dbReference type="ARBA" id="ARBA00008779"/>
    </source>
</evidence>
<proteinExistence type="inferred from homology"/>
<dbReference type="SUPFAM" id="SSF53649">
    <property type="entry name" value="Alkaline phosphatase-like"/>
    <property type="match status" value="1"/>
</dbReference>
<comment type="similarity">
    <text evidence="1">Belongs to the sulfatase family.</text>
</comment>
<dbReference type="RefSeq" id="WP_092167932.1">
    <property type="nucleotide sequence ID" value="NZ_FNZH01000001.1"/>
</dbReference>
<evidence type="ECO:0000313" key="7">
    <source>
        <dbReference type="Proteomes" id="UP000199403"/>
    </source>
</evidence>
<dbReference type="InterPro" id="IPR050738">
    <property type="entry name" value="Sulfatase"/>
</dbReference>
<name>A0A1H6T7L6_9BACT</name>
<dbReference type="Pfam" id="PF00884">
    <property type="entry name" value="Sulfatase"/>
    <property type="match status" value="2"/>
</dbReference>
<dbReference type="InterPro" id="IPR016024">
    <property type="entry name" value="ARM-type_fold"/>
</dbReference>
<dbReference type="PANTHER" id="PTHR42693:SF53">
    <property type="entry name" value="ENDO-4-O-SULFATASE"/>
    <property type="match status" value="1"/>
</dbReference>
<dbReference type="InterPro" id="IPR024607">
    <property type="entry name" value="Sulfatase_CS"/>
</dbReference>
<keyword evidence="4" id="KW-0106">Calcium</keyword>
<reference evidence="7" key="1">
    <citation type="submission" date="2016-10" db="EMBL/GenBank/DDBJ databases">
        <authorList>
            <person name="Varghese N."/>
            <person name="Submissions S."/>
        </authorList>
    </citation>
    <scope>NUCLEOTIDE SEQUENCE [LARGE SCALE GENOMIC DNA]</scope>
    <source>
        <strain evidence="7">IBRC-M 10761</strain>
    </source>
</reference>
<sequence length="639" mass="71905">MNHTVHTNRRGGGLLPLLLLFLGLVACGAPEASLDRPNILWISHEDLSPIYGCYGDSYARTPNIDRLAETSIRFTQAFSNAPICAPARSTLITGRYAVSLGTQHLRSEIPVPEGMKILPEVLREAGYYTSNNVKTDYNFDHQGRWDESSREAHWRNRSEGQPFFSVFNFMMTHEGPINALRDSDTESLQVFSAPDQAVLPPHLPDSPKMREIWAHMYDLLAVFDQEVGRLLAELEADGLLEETIVFVFSDHGHGLPGHKRWLDNAGLQVPFILHVPDKYKHLVSNLAAPVTDHKVGFVDFAPTVIGLAGAVVPEGMEGTNFLGETAEEKEFIFGYRDRADDCYEVSRSVFDGRYLYVRHFMPQLPYYQNALIFNKGGSYEEINRLRALGQLSEPVRQFFLPKPVELLYDLENDPLEQTNLVANLEVAERVSRLREALDAWMIRHRDTGLISEGIMMAQAKAAGKSVYEIAREYSPERFRSILEVAQLVGKVEDPAILESFFVATEPAQRFWALVALDAYSGEIDAVMPSVRRLLEDEMPAVRTKAAEILAGRKNDPEAFAVLEELLKQEDEVQVLQAAISVRQLGENAQPLLAAIQNEVFPKYSGEIWGRYKSWSYPMFIGMALDQTQINCGVAVDTRR</sequence>
<dbReference type="GO" id="GO:0046872">
    <property type="term" value="F:metal ion binding"/>
    <property type="evidence" value="ECO:0007669"/>
    <property type="project" value="UniProtKB-KW"/>
</dbReference>
<feature type="domain" description="Sulfatase N-terminal" evidence="5">
    <location>
        <begin position="37"/>
        <end position="141"/>
    </location>
</feature>
<evidence type="ECO:0000256" key="4">
    <source>
        <dbReference type="ARBA" id="ARBA00022837"/>
    </source>
</evidence>
<dbReference type="OrthoDB" id="9789742at2"/>
<dbReference type="Proteomes" id="UP000199403">
    <property type="component" value="Unassembled WGS sequence"/>
</dbReference>
<evidence type="ECO:0000313" key="6">
    <source>
        <dbReference type="EMBL" id="SEI74154.1"/>
    </source>
</evidence>
<dbReference type="PROSITE" id="PS00523">
    <property type="entry name" value="SULFATASE_1"/>
    <property type="match status" value="1"/>
</dbReference>
<dbReference type="SUPFAM" id="SSF48371">
    <property type="entry name" value="ARM repeat"/>
    <property type="match status" value="1"/>
</dbReference>
<evidence type="ECO:0000259" key="5">
    <source>
        <dbReference type="Pfam" id="PF00884"/>
    </source>
</evidence>
<dbReference type="GO" id="GO:0004065">
    <property type="term" value="F:arylsulfatase activity"/>
    <property type="evidence" value="ECO:0007669"/>
    <property type="project" value="TreeGrafter"/>
</dbReference>
<feature type="domain" description="Sulfatase N-terminal" evidence="5">
    <location>
        <begin position="156"/>
        <end position="310"/>
    </location>
</feature>
<protein>
    <submittedName>
        <fullName evidence="6">Uncharacterized sulfatase</fullName>
    </submittedName>
</protein>